<feature type="compositionally biased region" description="Low complexity" evidence="8">
    <location>
        <begin position="836"/>
        <end position="853"/>
    </location>
</feature>
<dbReference type="PANTHER" id="PTHR15239">
    <property type="entry name" value="NUCLEAR EXPORT MEDIATOR FACTOR NEMF"/>
    <property type="match status" value="1"/>
</dbReference>
<feature type="compositionally biased region" description="Basic and acidic residues" evidence="8">
    <location>
        <begin position="906"/>
        <end position="927"/>
    </location>
</feature>
<dbReference type="GO" id="GO:0000049">
    <property type="term" value="F:tRNA binding"/>
    <property type="evidence" value="ECO:0007669"/>
    <property type="project" value="TreeGrafter"/>
</dbReference>
<feature type="compositionally biased region" description="Basic and acidic residues" evidence="8">
    <location>
        <begin position="696"/>
        <end position="715"/>
    </location>
</feature>
<dbReference type="Pfam" id="PF11923">
    <property type="entry name" value="NFACT-C"/>
    <property type="match status" value="1"/>
</dbReference>
<feature type="coiled-coil region" evidence="7">
    <location>
        <begin position="317"/>
        <end position="344"/>
    </location>
</feature>
<feature type="compositionally biased region" description="Basic and acidic residues" evidence="8">
    <location>
        <begin position="810"/>
        <end position="831"/>
    </location>
</feature>
<dbReference type="Gene3D" id="2.30.310.10">
    <property type="entry name" value="ibrinogen binding protein from staphylococcus aureus domain"/>
    <property type="match status" value="1"/>
</dbReference>
<evidence type="ECO:0000256" key="2">
    <source>
        <dbReference type="ARBA" id="ARBA00004496"/>
    </source>
</evidence>
<evidence type="ECO:0000313" key="12">
    <source>
        <dbReference type="Proteomes" id="UP000716291"/>
    </source>
</evidence>
<evidence type="ECO:0000313" key="11">
    <source>
        <dbReference type="EMBL" id="KAG1314436.1"/>
    </source>
</evidence>
<dbReference type="Pfam" id="PF05833">
    <property type="entry name" value="NFACT_N"/>
    <property type="match status" value="1"/>
</dbReference>
<gene>
    <name evidence="11" type="ORF">G6F64_001463</name>
</gene>
<feature type="region of interest" description="Disordered" evidence="8">
    <location>
        <begin position="696"/>
        <end position="940"/>
    </location>
</feature>
<feature type="compositionally biased region" description="Polar residues" evidence="8">
    <location>
        <begin position="761"/>
        <end position="772"/>
    </location>
</feature>
<organism evidence="11 12">
    <name type="scientific">Rhizopus oryzae</name>
    <name type="common">Mucormycosis agent</name>
    <name type="synonym">Rhizopus arrhizus var. delemar</name>
    <dbReference type="NCBI Taxonomy" id="64495"/>
    <lineage>
        <taxon>Eukaryota</taxon>
        <taxon>Fungi</taxon>
        <taxon>Fungi incertae sedis</taxon>
        <taxon>Mucoromycota</taxon>
        <taxon>Mucoromycotina</taxon>
        <taxon>Mucoromycetes</taxon>
        <taxon>Mucorales</taxon>
        <taxon>Mucorineae</taxon>
        <taxon>Rhizopodaceae</taxon>
        <taxon>Rhizopus</taxon>
    </lineage>
</organism>
<feature type="domain" description="NFACT RNA-binding" evidence="9">
    <location>
        <begin position="521"/>
        <end position="634"/>
    </location>
</feature>
<comment type="subcellular location">
    <subcellularLocation>
        <location evidence="2">Cytoplasm</location>
    </subcellularLocation>
    <subcellularLocation>
        <location evidence="1">Nucleus</location>
    </subcellularLocation>
</comment>
<feature type="compositionally biased region" description="Acidic residues" evidence="8">
    <location>
        <begin position="733"/>
        <end position="756"/>
    </location>
</feature>
<evidence type="ECO:0000256" key="1">
    <source>
        <dbReference type="ARBA" id="ARBA00004123"/>
    </source>
</evidence>
<dbReference type="AlphaFoldDB" id="A0A9P6XIW9"/>
<dbReference type="GO" id="GO:0043023">
    <property type="term" value="F:ribosomal large subunit binding"/>
    <property type="evidence" value="ECO:0007669"/>
    <property type="project" value="TreeGrafter"/>
</dbReference>
<dbReference type="EMBL" id="JAANQT010000111">
    <property type="protein sequence ID" value="KAG1314436.1"/>
    <property type="molecule type" value="Genomic_DNA"/>
</dbReference>
<protein>
    <submittedName>
        <fullName evidence="11">Uncharacterized protein</fullName>
    </submittedName>
</protein>
<keyword evidence="5 7" id="KW-0175">Coiled coil</keyword>
<feature type="coiled-coil region" evidence="7">
    <location>
        <begin position="476"/>
        <end position="503"/>
    </location>
</feature>
<evidence type="ECO:0000256" key="4">
    <source>
        <dbReference type="ARBA" id="ARBA00022490"/>
    </source>
</evidence>
<keyword evidence="4" id="KW-0963">Cytoplasm</keyword>
<evidence type="ECO:0000256" key="5">
    <source>
        <dbReference type="ARBA" id="ARBA00023054"/>
    </source>
</evidence>
<dbReference type="Proteomes" id="UP000716291">
    <property type="component" value="Unassembled WGS sequence"/>
</dbReference>
<evidence type="ECO:0000259" key="10">
    <source>
        <dbReference type="Pfam" id="PF11923"/>
    </source>
</evidence>
<evidence type="ECO:0000256" key="8">
    <source>
        <dbReference type="SAM" id="MobiDB-lite"/>
    </source>
</evidence>
<accession>A0A9P6XIW9</accession>
<dbReference type="GO" id="GO:1990116">
    <property type="term" value="P:ribosome-associated ubiquitin-dependent protein catabolic process"/>
    <property type="evidence" value="ECO:0007669"/>
    <property type="project" value="TreeGrafter"/>
</dbReference>
<feature type="compositionally biased region" description="Acidic residues" evidence="8">
    <location>
        <begin position="416"/>
        <end position="443"/>
    </location>
</feature>
<feature type="compositionally biased region" description="Polar residues" evidence="8">
    <location>
        <begin position="717"/>
        <end position="729"/>
    </location>
</feature>
<feature type="compositionally biased region" description="Basic residues" evidence="8">
    <location>
        <begin position="862"/>
        <end position="872"/>
    </location>
</feature>
<reference evidence="11" key="1">
    <citation type="journal article" date="2020" name="Microb. Genom.">
        <title>Genetic diversity of clinical and environmental Mucorales isolates obtained from an investigation of mucormycosis cases among solid organ transplant recipients.</title>
        <authorList>
            <person name="Nguyen M.H."/>
            <person name="Kaul D."/>
            <person name="Muto C."/>
            <person name="Cheng S.J."/>
            <person name="Richter R.A."/>
            <person name="Bruno V.M."/>
            <person name="Liu G."/>
            <person name="Beyhan S."/>
            <person name="Sundermann A.J."/>
            <person name="Mounaud S."/>
            <person name="Pasculle A.W."/>
            <person name="Nierman W.C."/>
            <person name="Driscoll E."/>
            <person name="Cumbie R."/>
            <person name="Clancy C.J."/>
            <person name="Dupont C.L."/>
        </authorList>
    </citation>
    <scope>NUCLEOTIDE SEQUENCE</scope>
    <source>
        <strain evidence="11">GL11</strain>
    </source>
</reference>
<dbReference type="InterPro" id="IPR051608">
    <property type="entry name" value="RQC_Subunit_NEMF"/>
</dbReference>
<name>A0A9P6XIW9_RHIOR</name>
<dbReference type="GO" id="GO:1990112">
    <property type="term" value="C:RQC complex"/>
    <property type="evidence" value="ECO:0007669"/>
    <property type="project" value="TreeGrafter"/>
</dbReference>
<keyword evidence="6" id="KW-0539">Nucleus</keyword>
<dbReference type="InterPro" id="IPR008532">
    <property type="entry name" value="NFACT_RNA-bd"/>
</dbReference>
<evidence type="ECO:0000256" key="3">
    <source>
        <dbReference type="ARBA" id="ARBA00008318"/>
    </source>
</evidence>
<keyword evidence="12" id="KW-1185">Reference proteome</keyword>
<dbReference type="GO" id="GO:0072344">
    <property type="term" value="P:rescue of stalled ribosome"/>
    <property type="evidence" value="ECO:0007669"/>
    <property type="project" value="TreeGrafter"/>
</dbReference>
<feature type="domain" description="NFACT protein C-terminal" evidence="10">
    <location>
        <begin position="976"/>
        <end position="1067"/>
    </location>
</feature>
<proteinExistence type="inferred from homology"/>
<dbReference type="InterPro" id="IPR021846">
    <property type="entry name" value="NFACT-C"/>
</dbReference>
<dbReference type="Pfam" id="PF05670">
    <property type="entry name" value="NFACT-R_1"/>
    <property type="match status" value="1"/>
</dbReference>
<comment type="caution">
    <text evidence="11">The sequence shown here is derived from an EMBL/GenBank/DDBJ whole genome shotgun (WGS) entry which is preliminary data.</text>
</comment>
<dbReference type="GO" id="GO:0005634">
    <property type="term" value="C:nucleus"/>
    <property type="evidence" value="ECO:0007669"/>
    <property type="project" value="UniProtKB-SubCell"/>
</dbReference>
<sequence>MKQRFNALDVRATVSNLKERLIGIRLQNVYDVNAKTFLFKFAKPDDKELVLVESGTRIHTTQFSREKSITPTPFCAKIRKHLRTRRLTNVRQLGVDRIVDFEFAGGEKSIGYHIICEFYASGNIILTDHEYRILALLRAVQPTETLKMAVGEIYNIQSVLNDFQKVEAEQLRNALSAAGPKDNLKKILNIKFEYGPAMIEHIILESELDPNMKVASDFDTSENSPMMQALLEGFKKADDMIESTGNSVPKGYIILQNDTRQTKNEKEEEEMEIYDEFHPHLYKQFSNRKFKEFSTFDKAVDEFFSSIEAQKLELKTRRQEEAALKKLEAVKLEQEKRVESLLNQQLTNTRKAQLIELNLQFVDAAITIIRNAVASQMDWQDLNDLVKEEKRRGNPIALIIDTLKLETNQVTLLLTDPEEHEESENDDDDDDDDDDEEEEEEEKEEKPKETFKIDVDIELTAFANARKYYEQKKTTASKHEKTIEASTKALKSAERKIRKDLKETKITATINKIRKPFWFEKFQWFISTEGYLVIAGRDMQQNEMLVRRYLSKDDIYVHADLHGAASVIVKNKPQANGQPISPSTLYQAGIMSVCQSKAWDSKIVTSAYWVYPDQVSKSAPSGEYLTTGSFMIRGKKNFLPPVQLVYGFGYLFKLDESSIGNHVKNHIQNTNDAAEDAADNDDSSESDQFAEKMNTEAVDQADRHIESTEEDKKIDSITAQESTTPVNEKSQTEEDDTSDDDDDDSSSSSSSEDEGTFPDTKLQSLPVTNHESMPNADKYALDEYGNDSDDQYPGTPDSDSKGQARRKFITAKERRLMKKENVTEITDEIRQKQKQKQQNNNSKPKQQAPAKPKVVTPPSSTRGRKGKAKKIKEKYADQDEDERQLRMELLGSNKGPQPKGKKAKREAKAKIEKEVLERQRAEAKKAAEQQAQLAKADEDKENAELLDVGADEKDTEAIRQMLKEENITMLEADEIANLSILDSLTGTPLPEDIIHFAIPVCAPYPAIQKYKYKVKLTPGSLKRGKAVKQAESVFFHLPDATPREKELIKGVPDMESINTMMSKVKVSAPNLEASKRKKGSGRK</sequence>
<dbReference type="OrthoDB" id="207084at2759"/>
<dbReference type="GO" id="GO:0005737">
    <property type="term" value="C:cytoplasm"/>
    <property type="evidence" value="ECO:0007669"/>
    <property type="project" value="UniProtKB-SubCell"/>
</dbReference>
<feature type="region of interest" description="Disordered" evidence="8">
    <location>
        <begin position="414"/>
        <end position="450"/>
    </location>
</feature>
<comment type="similarity">
    <text evidence="3">Belongs to the NEMF family.</text>
</comment>
<evidence type="ECO:0000256" key="7">
    <source>
        <dbReference type="SAM" id="Coils"/>
    </source>
</evidence>
<dbReference type="PANTHER" id="PTHR15239:SF6">
    <property type="entry name" value="RIBOSOME QUALITY CONTROL COMPLEX SUBUNIT NEMF"/>
    <property type="match status" value="1"/>
</dbReference>
<dbReference type="NCBIfam" id="NF041120">
    <property type="entry name" value="RqcH_arch"/>
    <property type="match status" value="1"/>
</dbReference>
<evidence type="ECO:0000256" key="6">
    <source>
        <dbReference type="ARBA" id="ARBA00023242"/>
    </source>
</evidence>
<dbReference type="FunFam" id="2.30.310.10:FF:000001">
    <property type="entry name" value="Nuclear export mediator factor Nemf"/>
    <property type="match status" value="1"/>
</dbReference>
<evidence type="ECO:0000259" key="9">
    <source>
        <dbReference type="Pfam" id="PF05670"/>
    </source>
</evidence>